<evidence type="ECO:0000313" key="2">
    <source>
        <dbReference type="Proteomes" id="UP001500185"/>
    </source>
</evidence>
<dbReference type="PROSITE" id="PS51257">
    <property type="entry name" value="PROKAR_LIPOPROTEIN"/>
    <property type="match status" value="1"/>
</dbReference>
<comment type="caution">
    <text evidence="1">The sequence shown here is derived from an EMBL/GenBank/DDBJ whole genome shotgun (WGS) entry which is preliminary data.</text>
</comment>
<dbReference type="InterPro" id="IPR025348">
    <property type="entry name" value="DUF4252"/>
</dbReference>
<evidence type="ECO:0008006" key="3">
    <source>
        <dbReference type="Google" id="ProtNLM"/>
    </source>
</evidence>
<sequence>MKKLICLLSCIFIVGACNDKKSLQEYFVEKEDSAQFISASLPTGTLFQNLDSLSAEQNNSLKKIEKINLLALSKNKDSVLLQKERRDLKLILSQPDYEPLISFSSGNREAKLLYVGTENEINELIFFGFDSELGLLLLRMRGNDVNASDIYQISQSAQSLNINALPQDFGNIFENLEK</sequence>
<protein>
    <recommendedName>
        <fullName evidence="3">DUF4252 domain-containing protein</fullName>
    </recommendedName>
</protein>
<dbReference type="Pfam" id="PF14060">
    <property type="entry name" value="DUF4252"/>
    <property type="match status" value="1"/>
</dbReference>
<accession>A0ABP3VFW0</accession>
<organism evidence="1 2">
    <name type="scientific">Psychroflexus lacisalsi</name>
    <dbReference type="NCBI Taxonomy" id="503928"/>
    <lineage>
        <taxon>Bacteria</taxon>
        <taxon>Pseudomonadati</taxon>
        <taxon>Bacteroidota</taxon>
        <taxon>Flavobacteriia</taxon>
        <taxon>Flavobacteriales</taxon>
        <taxon>Flavobacteriaceae</taxon>
        <taxon>Psychroflexus</taxon>
    </lineage>
</organism>
<reference evidence="2" key="1">
    <citation type="journal article" date="2019" name="Int. J. Syst. Evol. Microbiol.">
        <title>The Global Catalogue of Microorganisms (GCM) 10K type strain sequencing project: providing services to taxonomists for standard genome sequencing and annotation.</title>
        <authorList>
            <consortium name="The Broad Institute Genomics Platform"/>
            <consortium name="The Broad Institute Genome Sequencing Center for Infectious Disease"/>
            <person name="Wu L."/>
            <person name="Ma J."/>
        </authorList>
    </citation>
    <scope>NUCLEOTIDE SEQUENCE [LARGE SCALE GENOMIC DNA]</scope>
    <source>
        <strain evidence="2">JCM 16231</strain>
    </source>
</reference>
<evidence type="ECO:0000313" key="1">
    <source>
        <dbReference type="EMBL" id="GAA0757978.1"/>
    </source>
</evidence>
<dbReference type="RefSeq" id="WP_224453997.1">
    <property type="nucleotide sequence ID" value="NZ_BAAAGG010000005.1"/>
</dbReference>
<gene>
    <name evidence="1" type="ORF">GCM10009433_14700</name>
</gene>
<dbReference type="EMBL" id="BAAAGG010000005">
    <property type="protein sequence ID" value="GAA0757978.1"/>
    <property type="molecule type" value="Genomic_DNA"/>
</dbReference>
<proteinExistence type="predicted"/>
<keyword evidence="2" id="KW-1185">Reference proteome</keyword>
<name>A0ABP3VFW0_9FLAO</name>
<dbReference type="Proteomes" id="UP001500185">
    <property type="component" value="Unassembled WGS sequence"/>
</dbReference>